<dbReference type="PROSITE" id="PS51257">
    <property type="entry name" value="PROKAR_LIPOPROTEIN"/>
    <property type="match status" value="1"/>
</dbReference>
<evidence type="ECO:0000313" key="2">
    <source>
        <dbReference type="EMBL" id="KAJ8397536.1"/>
    </source>
</evidence>
<name>A0AAD7SA19_9TELE</name>
<accession>A0AAD7SA19</accession>
<evidence type="ECO:0000313" key="3">
    <source>
        <dbReference type="Proteomes" id="UP001221898"/>
    </source>
</evidence>
<keyword evidence="3" id="KW-1185">Reference proteome</keyword>
<feature type="region of interest" description="Disordered" evidence="1">
    <location>
        <begin position="46"/>
        <end position="81"/>
    </location>
</feature>
<sequence>MARASSATPSLFTCSCVGSGSSPERMLSWLDPACLPRGASTRSISITKRSELRVQQRSRDAERRRTQRRAETASGGGKSLTEWIAGTVSARRCGEHNGLFPRD</sequence>
<feature type="compositionally biased region" description="Basic and acidic residues" evidence="1">
    <location>
        <begin position="48"/>
        <end position="71"/>
    </location>
</feature>
<proteinExistence type="predicted"/>
<organism evidence="2 3">
    <name type="scientific">Aldrovandia affinis</name>
    <dbReference type="NCBI Taxonomy" id="143900"/>
    <lineage>
        <taxon>Eukaryota</taxon>
        <taxon>Metazoa</taxon>
        <taxon>Chordata</taxon>
        <taxon>Craniata</taxon>
        <taxon>Vertebrata</taxon>
        <taxon>Euteleostomi</taxon>
        <taxon>Actinopterygii</taxon>
        <taxon>Neopterygii</taxon>
        <taxon>Teleostei</taxon>
        <taxon>Notacanthiformes</taxon>
        <taxon>Halosauridae</taxon>
        <taxon>Aldrovandia</taxon>
    </lineage>
</organism>
<reference evidence="2" key="1">
    <citation type="journal article" date="2023" name="Science">
        <title>Genome structures resolve the early diversification of teleost fishes.</title>
        <authorList>
            <person name="Parey E."/>
            <person name="Louis A."/>
            <person name="Montfort J."/>
            <person name="Bouchez O."/>
            <person name="Roques C."/>
            <person name="Iampietro C."/>
            <person name="Lluch J."/>
            <person name="Castinel A."/>
            <person name="Donnadieu C."/>
            <person name="Desvignes T."/>
            <person name="Floi Bucao C."/>
            <person name="Jouanno E."/>
            <person name="Wen M."/>
            <person name="Mejri S."/>
            <person name="Dirks R."/>
            <person name="Jansen H."/>
            <person name="Henkel C."/>
            <person name="Chen W.J."/>
            <person name="Zahm M."/>
            <person name="Cabau C."/>
            <person name="Klopp C."/>
            <person name="Thompson A.W."/>
            <person name="Robinson-Rechavi M."/>
            <person name="Braasch I."/>
            <person name="Lecointre G."/>
            <person name="Bobe J."/>
            <person name="Postlethwait J.H."/>
            <person name="Berthelot C."/>
            <person name="Roest Crollius H."/>
            <person name="Guiguen Y."/>
        </authorList>
    </citation>
    <scope>NUCLEOTIDE SEQUENCE</scope>
    <source>
        <strain evidence="2">NC1722</strain>
    </source>
</reference>
<gene>
    <name evidence="2" type="ORF">AAFF_G00438120</name>
</gene>
<comment type="caution">
    <text evidence="2">The sequence shown here is derived from an EMBL/GenBank/DDBJ whole genome shotgun (WGS) entry which is preliminary data.</text>
</comment>
<dbReference type="EMBL" id="JAINUG010000097">
    <property type="protein sequence ID" value="KAJ8397536.1"/>
    <property type="molecule type" value="Genomic_DNA"/>
</dbReference>
<dbReference type="AlphaFoldDB" id="A0AAD7SA19"/>
<evidence type="ECO:0000256" key="1">
    <source>
        <dbReference type="SAM" id="MobiDB-lite"/>
    </source>
</evidence>
<protein>
    <submittedName>
        <fullName evidence="2">Uncharacterized protein</fullName>
    </submittedName>
</protein>
<dbReference type="Proteomes" id="UP001221898">
    <property type="component" value="Unassembled WGS sequence"/>
</dbReference>